<evidence type="ECO:0000256" key="5">
    <source>
        <dbReference type="ARBA" id="ARBA00022847"/>
    </source>
</evidence>
<dbReference type="InterPro" id="IPR001991">
    <property type="entry name" value="Na-dicarboxylate_symporter"/>
</dbReference>
<feature type="transmembrane region" description="Helical" evidence="9">
    <location>
        <begin position="48"/>
        <end position="69"/>
    </location>
</feature>
<feature type="transmembrane region" description="Helical" evidence="9">
    <location>
        <begin position="242"/>
        <end position="264"/>
    </location>
</feature>
<dbReference type="EMBL" id="JAPWDV010000004">
    <property type="protein sequence ID" value="KAJ6215576.1"/>
    <property type="molecule type" value="Genomic_DNA"/>
</dbReference>
<feature type="transmembrane region" description="Helical" evidence="9">
    <location>
        <begin position="550"/>
        <end position="576"/>
    </location>
</feature>
<name>A0A9Q0RJQ7_BLOTA</name>
<sequence length="640" mass="70551">MASNIITFQYIVTHLFAILTIGDSLYHLISANDTKLENGLETNYATKIYITMGIRLIFTIIFIIGLIFIKTKSSFNIVSIGINFICSLVILIVTTTFIPFHHVVLSLMLHIINLFIVTLYLFDSLYIFYGVINDGDDGGDGGDTYISKHNDGGGMVRFLRLIDQNMMAFSTLLSVVLAIIIGIIIRSHDPNWSHRQMVYLGFIGEIFLRLLKMMILPLIFASLVFAIGNIDAQLSGKIAFRAITYYFSTTIIAIITGIILVVLIQPGKRGTIDNVADSGVSIKPITTMDTILDLIRNLLPGNLFEATFAYYSTILRCNETAVDCNQLPLDKWDIGSMMSSEASNILGIVMFAAIFGAMIPQVDDRDTMVRFFSALNDIMMKLTSAIIRLTPIGVIFLILPQIIKVKDLSVMFGAIGFYSLVVLVGIAFQGIITLPIIYFIMTRKNPITLFKHLFPALVTGFGTSSSSATMPVTFKCLEDGAKLDKRIVRFCIPVGSTINMDGTALYEAVAAIFIAQYRDVELDWVKLIIITITATAASIGAAGIPQAGLVTMIIVLNAVGLPAEDAALIVVVDWMLDRFRTILNILGDAFGCGIVNHLSQHDFDDMEQISSKIGCENDMQQTINTNIISIDESKNTETKF</sequence>
<feature type="transmembrane region" description="Helical" evidence="9">
    <location>
        <begin position="342"/>
        <end position="362"/>
    </location>
</feature>
<keyword evidence="11" id="KW-1185">Reference proteome</keyword>
<comment type="caution">
    <text evidence="10">The sequence shown here is derived from an EMBL/GenBank/DDBJ whole genome shotgun (WGS) entry which is preliminary data.</text>
</comment>
<dbReference type="GO" id="GO:0005886">
    <property type="term" value="C:plasma membrane"/>
    <property type="evidence" value="ECO:0007669"/>
    <property type="project" value="TreeGrafter"/>
</dbReference>
<dbReference type="PROSITE" id="PS00714">
    <property type="entry name" value="NA_DICARBOXYL_SYMP_2"/>
    <property type="match status" value="1"/>
</dbReference>
<evidence type="ECO:0000313" key="11">
    <source>
        <dbReference type="Proteomes" id="UP001142055"/>
    </source>
</evidence>
<keyword evidence="6 9" id="KW-1133">Transmembrane helix</keyword>
<evidence type="ECO:0000256" key="1">
    <source>
        <dbReference type="ARBA" id="ARBA00004141"/>
    </source>
</evidence>
<feature type="transmembrane region" description="Helical" evidence="9">
    <location>
        <begin position="382"/>
        <end position="403"/>
    </location>
</feature>
<feature type="transmembrane region" description="Helical" evidence="9">
    <location>
        <begin position="524"/>
        <end position="544"/>
    </location>
</feature>
<dbReference type="Pfam" id="PF00375">
    <property type="entry name" value="SDF"/>
    <property type="match status" value="1"/>
</dbReference>
<feature type="transmembrane region" description="Helical" evidence="9">
    <location>
        <begin position="7"/>
        <end position="28"/>
    </location>
</feature>
<comment type="similarity">
    <text evidence="2 9">Belongs to the dicarboxylate/amino acid:cation symporter (DAACS) (TC 2.A.23) family.</text>
</comment>
<keyword evidence="7 9" id="KW-0472">Membrane</keyword>
<evidence type="ECO:0000256" key="2">
    <source>
        <dbReference type="ARBA" id="ARBA00006148"/>
    </source>
</evidence>
<feature type="transmembrane region" description="Helical" evidence="9">
    <location>
        <begin position="206"/>
        <end position="230"/>
    </location>
</feature>
<dbReference type="InterPro" id="IPR018107">
    <property type="entry name" value="Na-dicarboxylate_symporter_CS"/>
</dbReference>
<evidence type="ECO:0000256" key="7">
    <source>
        <dbReference type="ARBA" id="ARBA00023136"/>
    </source>
</evidence>
<accession>A0A9Q0RJQ7</accession>
<feature type="transmembrane region" description="Helical" evidence="9">
    <location>
        <begin position="76"/>
        <end position="98"/>
    </location>
</feature>
<reference evidence="10" key="1">
    <citation type="submission" date="2022-12" db="EMBL/GenBank/DDBJ databases">
        <title>Genome assemblies of Blomia tropicalis.</title>
        <authorList>
            <person name="Cui Y."/>
        </authorList>
    </citation>
    <scope>NUCLEOTIDE SEQUENCE</scope>
    <source>
        <tissue evidence="10">Adult mites</tissue>
    </source>
</reference>
<dbReference type="PRINTS" id="PR00173">
    <property type="entry name" value="EDTRNSPORT"/>
</dbReference>
<evidence type="ECO:0000256" key="4">
    <source>
        <dbReference type="ARBA" id="ARBA00022692"/>
    </source>
</evidence>
<organism evidence="10 11">
    <name type="scientific">Blomia tropicalis</name>
    <name type="common">Mite</name>
    <dbReference type="NCBI Taxonomy" id="40697"/>
    <lineage>
        <taxon>Eukaryota</taxon>
        <taxon>Metazoa</taxon>
        <taxon>Ecdysozoa</taxon>
        <taxon>Arthropoda</taxon>
        <taxon>Chelicerata</taxon>
        <taxon>Arachnida</taxon>
        <taxon>Acari</taxon>
        <taxon>Acariformes</taxon>
        <taxon>Sarcoptiformes</taxon>
        <taxon>Astigmata</taxon>
        <taxon>Glycyphagoidea</taxon>
        <taxon>Echimyopodidae</taxon>
        <taxon>Blomia</taxon>
    </lineage>
</organism>
<evidence type="ECO:0000256" key="9">
    <source>
        <dbReference type="RuleBase" id="RU361216"/>
    </source>
</evidence>
<comment type="caution">
    <text evidence="9">Lacks conserved residue(s) required for the propagation of feature annotation.</text>
</comment>
<evidence type="ECO:0000256" key="8">
    <source>
        <dbReference type="ARBA" id="ARBA00023180"/>
    </source>
</evidence>
<evidence type="ECO:0000313" key="10">
    <source>
        <dbReference type="EMBL" id="KAJ6215576.1"/>
    </source>
</evidence>
<dbReference type="AlphaFoldDB" id="A0A9Q0RJQ7"/>
<dbReference type="SUPFAM" id="SSF118215">
    <property type="entry name" value="Proton glutamate symport protein"/>
    <property type="match status" value="1"/>
</dbReference>
<dbReference type="GO" id="GO:0015175">
    <property type="term" value="F:neutral L-amino acid transmembrane transporter activity"/>
    <property type="evidence" value="ECO:0007669"/>
    <property type="project" value="TreeGrafter"/>
</dbReference>
<evidence type="ECO:0000256" key="6">
    <source>
        <dbReference type="ARBA" id="ARBA00022989"/>
    </source>
</evidence>
<feature type="transmembrane region" description="Helical" evidence="9">
    <location>
        <begin position="415"/>
        <end position="441"/>
    </location>
</feature>
<comment type="subcellular location">
    <subcellularLocation>
        <location evidence="1 9">Membrane</location>
        <topology evidence="1 9">Multi-pass membrane protein</topology>
    </subcellularLocation>
</comment>
<gene>
    <name evidence="10" type="ORF">RDWZM_010076</name>
</gene>
<dbReference type="GO" id="GO:0005313">
    <property type="term" value="F:L-glutamate transmembrane transporter activity"/>
    <property type="evidence" value="ECO:0007669"/>
    <property type="project" value="TreeGrafter"/>
</dbReference>
<dbReference type="PANTHER" id="PTHR11958">
    <property type="entry name" value="SODIUM/DICARBOXYLATE SYMPORTER-RELATED"/>
    <property type="match status" value="1"/>
</dbReference>
<dbReference type="Proteomes" id="UP001142055">
    <property type="component" value="Chromosome 4"/>
</dbReference>
<evidence type="ECO:0000256" key="3">
    <source>
        <dbReference type="ARBA" id="ARBA00022448"/>
    </source>
</evidence>
<dbReference type="Gene3D" id="1.10.3860.10">
    <property type="entry name" value="Sodium:dicarboxylate symporter"/>
    <property type="match status" value="1"/>
</dbReference>
<feature type="transmembrane region" description="Helical" evidence="9">
    <location>
        <begin position="104"/>
        <end position="122"/>
    </location>
</feature>
<proteinExistence type="inferred from homology"/>
<dbReference type="OMA" id="RKLGWYG"/>
<protein>
    <recommendedName>
        <fullName evidence="9">Amino acid transporter</fullName>
    </recommendedName>
</protein>
<keyword evidence="8" id="KW-0325">Glycoprotein</keyword>
<dbReference type="InterPro" id="IPR050746">
    <property type="entry name" value="DAACS"/>
</dbReference>
<dbReference type="InterPro" id="IPR036458">
    <property type="entry name" value="Na:dicarbo_symporter_sf"/>
</dbReference>
<keyword evidence="3 9" id="KW-0813">Transport</keyword>
<dbReference type="GO" id="GO:0015501">
    <property type="term" value="F:glutamate:sodium symporter activity"/>
    <property type="evidence" value="ECO:0007669"/>
    <property type="project" value="TreeGrafter"/>
</dbReference>
<feature type="transmembrane region" description="Helical" evidence="9">
    <location>
        <begin position="167"/>
        <end position="186"/>
    </location>
</feature>
<keyword evidence="5 9" id="KW-0769">Symport</keyword>
<dbReference type="PANTHER" id="PTHR11958:SF63">
    <property type="entry name" value="AMINO ACID TRANSPORTER"/>
    <property type="match status" value="1"/>
</dbReference>
<keyword evidence="4 9" id="KW-0812">Transmembrane</keyword>